<dbReference type="Pfam" id="PF01980">
    <property type="entry name" value="TrmO_N"/>
    <property type="match status" value="1"/>
</dbReference>
<accession>A0A345EC62</accession>
<dbReference type="Gene3D" id="2.40.30.70">
    <property type="entry name" value="YaeB-like"/>
    <property type="match status" value="1"/>
</dbReference>
<dbReference type="InterPro" id="IPR036413">
    <property type="entry name" value="YaeB-like_sf"/>
</dbReference>
<evidence type="ECO:0000259" key="3">
    <source>
        <dbReference type="PROSITE" id="PS51668"/>
    </source>
</evidence>
<name>A0A345EC62_9EURY</name>
<evidence type="ECO:0000256" key="1">
    <source>
        <dbReference type="ARBA" id="ARBA00022691"/>
    </source>
</evidence>
<keyword evidence="1" id="KW-0949">S-adenosyl-L-methionine</keyword>
<dbReference type="RefSeq" id="WP_114605629.1">
    <property type="nucleotide sequence ID" value="NZ_CP031148.1"/>
</dbReference>
<dbReference type="PANTHER" id="PTHR12818">
    <property type="entry name" value="TRNA (ADENINE(37)-N6)-METHYLTRANSFERASE"/>
    <property type="match status" value="1"/>
</dbReference>
<dbReference type="InterPro" id="IPR023370">
    <property type="entry name" value="TrmO-like_N"/>
</dbReference>
<dbReference type="KEGG" id="haq:DU484_07920"/>
<organism evidence="4 5">
    <name type="scientific">Haloplanus rubicundus</name>
    <dbReference type="NCBI Taxonomy" id="1547898"/>
    <lineage>
        <taxon>Archaea</taxon>
        <taxon>Methanobacteriati</taxon>
        <taxon>Methanobacteriota</taxon>
        <taxon>Stenosarchaea group</taxon>
        <taxon>Halobacteria</taxon>
        <taxon>Halobacteriales</taxon>
        <taxon>Haloferacaceae</taxon>
        <taxon>Haloplanus</taxon>
    </lineage>
</organism>
<feature type="domain" description="TsaA-like" evidence="3">
    <location>
        <begin position="1"/>
        <end position="72"/>
    </location>
</feature>
<dbReference type="GeneID" id="37286896"/>
<reference evidence="4 5" key="1">
    <citation type="submission" date="2018-07" db="EMBL/GenBank/DDBJ databases">
        <title>Genome sequences of Haloplanus sp. CBA1112.</title>
        <authorList>
            <person name="Kim Y.B."/>
            <person name="Roh S.W."/>
        </authorList>
    </citation>
    <scope>NUCLEOTIDE SEQUENCE [LARGE SCALE GENOMIC DNA]</scope>
    <source>
        <strain evidence="4 5">CBA1112</strain>
    </source>
</reference>
<dbReference type="AlphaFoldDB" id="A0A345EC62"/>
<protein>
    <recommendedName>
        <fullName evidence="3">TsaA-like domain-containing protein</fullName>
    </recommendedName>
</protein>
<dbReference type="InterPro" id="IPR040372">
    <property type="entry name" value="YaeB-like"/>
</dbReference>
<dbReference type="PANTHER" id="PTHR12818:SF0">
    <property type="entry name" value="TRNA (ADENINE(37)-N6)-METHYLTRANSFERASE"/>
    <property type="match status" value="1"/>
</dbReference>
<evidence type="ECO:0000256" key="2">
    <source>
        <dbReference type="ARBA" id="ARBA00033753"/>
    </source>
</evidence>
<dbReference type="Proteomes" id="UP000252985">
    <property type="component" value="Chromosome"/>
</dbReference>
<dbReference type="PROSITE" id="PS51668">
    <property type="entry name" value="TSAA_2"/>
    <property type="match status" value="1"/>
</dbReference>
<dbReference type="InterPro" id="IPR036414">
    <property type="entry name" value="YaeB_N_sf"/>
</dbReference>
<sequence>MAMATVVYHPIGVVRSPFDTPGPMRPTPISLTVVRLIDIRDTVLHVEGLDLVNGTPVLDTKLHYPKPDEYHRGHPIAGVRVEYS</sequence>
<proteinExistence type="inferred from homology"/>
<dbReference type="EMBL" id="CP031148">
    <property type="protein sequence ID" value="AXG09784.1"/>
    <property type="molecule type" value="Genomic_DNA"/>
</dbReference>
<gene>
    <name evidence="4" type="ORF">DU484_07920</name>
</gene>
<dbReference type="SUPFAM" id="SSF118196">
    <property type="entry name" value="YaeB-like"/>
    <property type="match status" value="1"/>
</dbReference>
<evidence type="ECO:0000313" key="4">
    <source>
        <dbReference type="EMBL" id="AXG09784.1"/>
    </source>
</evidence>
<comment type="similarity">
    <text evidence="2">Belongs to the tRNA methyltransferase O family.</text>
</comment>
<evidence type="ECO:0000313" key="5">
    <source>
        <dbReference type="Proteomes" id="UP000252985"/>
    </source>
</evidence>